<dbReference type="AlphaFoldDB" id="A0A370L4X6"/>
<gene>
    <name evidence="2" type="ORF">DWE98_14620</name>
</gene>
<keyword evidence="1" id="KW-0812">Transmembrane</keyword>
<keyword evidence="1" id="KW-0472">Membrane</keyword>
<evidence type="ECO:0000313" key="3">
    <source>
        <dbReference type="Proteomes" id="UP000255207"/>
    </source>
</evidence>
<proteinExistence type="predicted"/>
<dbReference type="EMBL" id="QQTP01000007">
    <property type="protein sequence ID" value="RDJ24142.1"/>
    <property type="molecule type" value="Genomic_DNA"/>
</dbReference>
<evidence type="ECO:0000256" key="1">
    <source>
        <dbReference type="SAM" id="Phobius"/>
    </source>
</evidence>
<name>A0A370L4X6_9HYPH</name>
<sequence length="81" mass="9046">MLFSGLTTAGVLALAGFFLRLFYERYWSWRACIAEAESSCLTPDGNNLTGGGMVWSIPAAIFGLIALLRILRSIRRFTTRR</sequence>
<organism evidence="2 3">
    <name type="scientific">Bosea caraganae</name>
    <dbReference type="NCBI Taxonomy" id="2763117"/>
    <lineage>
        <taxon>Bacteria</taxon>
        <taxon>Pseudomonadati</taxon>
        <taxon>Pseudomonadota</taxon>
        <taxon>Alphaproteobacteria</taxon>
        <taxon>Hyphomicrobiales</taxon>
        <taxon>Boseaceae</taxon>
        <taxon>Bosea</taxon>
    </lineage>
</organism>
<keyword evidence="3" id="KW-1185">Reference proteome</keyword>
<feature type="transmembrane region" description="Helical" evidence="1">
    <location>
        <begin position="52"/>
        <end position="71"/>
    </location>
</feature>
<protein>
    <submittedName>
        <fullName evidence="2">Uncharacterized protein</fullName>
    </submittedName>
</protein>
<comment type="caution">
    <text evidence="2">The sequence shown here is derived from an EMBL/GenBank/DDBJ whole genome shotgun (WGS) entry which is preliminary data.</text>
</comment>
<accession>A0A370L4X6</accession>
<reference evidence="3" key="1">
    <citation type="submission" date="2018-07" db="EMBL/GenBank/DDBJ databases">
        <authorList>
            <person name="Safronova V.I."/>
            <person name="Chirak E.R."/>
            <person name="Sazanova A.L."/>
        </authorList>
    </citation>
    <scope>NUCLEOTIDE SEQUENCE [LARGE SCALE GENOMIC DNA]</scope>
    <source>
        <strain evidence="3">RCAM04685</strain>
    </source>
</reference>
<dbReference type="Proteomes" id="UP000255207">
    <property type="component" value="Unassembled WGS sequence"/>
</dbReference>
<dbReference type="RefSeq" id="WP_114830003.1">
    <property type="nucleotide sequence ID" value="NZ_QQTO01000007.1"/>
</dbReference>
<evidence type="ECO:0000313" key="2">
    <source>
        <dbReference type="EMBL" id="RDJ24142.1"/>
    </source>
</evidence>
<dbReference type="OrthoDB" id="7872096at2"/>
<keyword evidence="1" id="KW-1133">Transmembrane helix</keyword>